<dbReference type="InterPro" id="IPR005269">
    <property type="entry name" value="LOG"/>
</dbReference>
<keyword evidence="3" id="KW-0378">Hydrolase</keyword>
<comment type="caution">
    <text evidence="4">The sequence shown here is derived from an EMBL/GenBank/DDBJ whole genome shotgun (WGS) entry which is preliminary data.</text>
</comment>
<accession>A0ABS6MBY8</accession>
<evidence type="ECO:0000256" key="2">
    <source>
        <dbReference type="ARBA" id="ARBA00006763"/>
    </source>
</evidence>
<protein>
    <recommendedName>
        <fullName evidence="3">Cytokinin riboside 5'-monophosphate phosphoribohydrolase</fullName>
        <ecNumber evidence="3">3.2.2.n1</ecNumber>
    </recommendedName>
</protein>
<dbReference type="EMBL" id="JAHQZT010000008">
    <property type="protein sequence ID" value="MBV0933356.1"/>
    <property type="molecule type" value="Genomic_DNA"/>
</dbReference>
<gene>
    <name evidence="4" type="ORF">KTN04_08395</name>
</gene>
<dbReference type="RefSeq" id="WP_217334772.1">
    <property type="nucleotide sequence ID" value="NZ_JAHQZT010000008.1"/>
</dbReference>
<name>A0ABS6MBY8_9GAMM</name>
<evidence type="ECO:0000256" key="1">
    <source>
        <dbReference type="ARBA" id="ARBA00000274"/>
    </source>
</evidence>
<evidence type="ECO:0000313" key="4">
    <source>
        <dbReference type="EMBL" id="MBV0933356.1"/>
    </source>
</evidence>
<dbReference type="PANTHER" id="PTHR31223:SF70">
    <property type="entry name" value="LOG FAMILY PROTEIN YJL055W"/>
    <property type="match status" value="1"/>
</dbReference>
<evidence type="ECO:0000256" key="3">
    <source>
        <dbReference type="RuleBase" id="RU363015"/>
    </source>
</evidence>
<dbReference type="Proteomes" id="UP000755551">
    <property type="component" value="Unassembled WGS sequence"/>
</dbReference>
<dbReference type="InterPro" id="IPR031100">
    <property type="entry name" value="LOG_fam"/>
</dbReference>
<evidence type="ECO:0000313" key="5">
    <source>
        <dbReference type="Proteomes" id="UP000755551"/>
    </source>
</evidence>
<comment type="similarity">
    <text evidence="2 3">Belongs to the LOG family.</text>
</comment>
<dbReference type="NCBIfam" id="TIGR00730">
    <property type="entry name" value="Rossman fold protein, TIGR00730 family"/>
    <property type="match status" value="1"/>
</dbReference>
<keyword evidence="5" id="KW-1185">Reference proteome</keyword>
<dbReference type="EC" id="3.2.2.n1" evidence="3"/>
<keyword evidence="3" id="KW-0203">Cytokinin biosynthesis</keyword>
<organism evidence="4 5">
    <name type="scientific">Marinobacterium weihaiense</name>
    <dbReference type="NCBI Taxonomy" id="2851016"/>
    <lineage>
        <taxon>Bacteria</taxon>
        <taxon>Pseudomonadati</taxon>
        <taxon>Pseudomonadota</taxon>
        <taxon>Gammaproteobacteria</taxon>
        <taxon>Oceanospirillales</taxon>
        <taxon>Oceanospirillaceae</taxon>
        <taxon>Marinobacterium</taxon>
    </lineage>
</organism>
<reference evidence="4 5" key="1">
    <citation type="submission" date="2021-06" db="EMBL/GenBank/DDBJ databases">
        <title>Bacterium isolated from marine sediment.</title>
        <authorList>
            <person name="Zhu K.-L."/>
            <person name="Du Z.-J."/>
            <person name="Liang Q.-Y."/>
        </authorList>
    </citation>
    <scope>NUCLEOTIDE SEQUENCE [LARGE SCALE GENOMIC DNA]</scope>
    <source>
        <strain evidence="4 5">A346</strain>
    </source>
</reference>
<comment type="catalytic activity">
    <reaction evidence="1">
        <text>AMP + H2O = D-ribose 5-phosphate + adenine</text>
        <dbReference type="Rhea" id="RHEA:20129"/>
        <dbReference type="ChEBI" id="CHEBI:15377"/>
        <dbReference type="ChEBI" id="CHEBI:16708"/>
        <dbReference type="ChEBI" id="CHEBI:78346"/>
        <dbReference type="ChEBI" id="CHEBI:456215"/>
        <dbReference type="EC" id="3.2.2.4"/>
    </reaction>
</comment>
<proteinExistence type="inferred from homology"/>
<dbReference type="PANTHER" id="PTHR31223">
    <property type="entry name" value="LOG FAMILY PROTEIN YJL055W"/>
    <property type="match status" value="1"/>
</dbReference>
<sequence>MKITVFCGARNGADPIYQQAAIELGRFFAEQEIELVFGGGHVGLMGTIADAVLEAGGRAHGVIPEYLQLKELAHSGLTALEVVPDMHARKARMAELADAFVALPGGIGTLEELFEVWTWGQLGHHAKPVVLYNVDGFYDALLTFVQQMKTQGFLKPEHVEMLQVVTTPQALLQAVQNYRAPALKWSS</sequence>
<dbReference type="Pfam" id="PF03641">
    <property type="entry name" value="Lysine_decarbox"/>
    <property type="match status" value="1"/>
</dbReference>